<keyword evidence="3" id="KW-1185">Reference proteome</keyword>
<dbReference type="Pfam" id="PF13649">
    <property type="entry name" value="Methyltransf_25"/>
    <property type="match status" value="1"/>
</dbReference>
<dbReference type="SUPFAM" id="SSF53335">
    <property type="entry name" value="S-adenosyl-L-methionine-dependent methyltransferases"/>
    <property type="match status" value="1"/>
</dbReference>
<keyword evidence="2" id="KW-0489">Methyltransferase</keyword>
<accession>A0A1G9RAP0</accession>
<dbReference type="InterPro" id="IPR029063">
    <property type="entry name" value="SAM-dependent_MTases_sf"/>
</dbReference>
<name>A0A1G9RAP0_9HYPH</name>
<dbReference type="STRING" id="582672.SAMN05216360_101176"/>
<evidence type="ECO:0000259" key="1">
    <source>
        <dbReference type="Pfam" id="PF13649"/>
    </source>
</evidence>
<feature type="domain" description="Methyltransferase" evidence="1">
    <location>
        <begin position="94"/>
        <end position="185"/>
    </location>
</feature>
<dbReference type="OrthoDB" id="7628122at2"/>
<dbReference type="RefSeq" id="WP_091712534.1">
    <property type="nucleotide sequence ID" value="NZ_FNHS01000001.1"/>
</dbReference>
<evidence type="ECO:0000313" key="2">
    <source>
        <dbReference type="EMBL" id="SDM20303.1"/>
    </source>
</evidence>
<dbReference type="Gene3D" id="3.40.50.150">
    <property type="entry name" value="Vaccinia Virus protein VP39"/>
    <property type="match status" value="1"/>
</dbReference>
<dbReference type="EMBL" id="FNHS01000001">
    <property type="protein sequence ID" value="SDM20303.1"/>
    <property type="molecule type" value="Genomic_DNA"/>
</dbReference>
<dbReference type="GO" id="GO:0032259">
    <property type="term" value="P:methylation"/>
    <property type="evidence" value="ECO:0007669"/>
    <property type="project" value="UniProtKB-KW"/>
</dbReference>
<evidence type="ECO:0000313" key="3">
    <source>
        <dbReference type="Proteomes" id="UP000198704"/>
    </source>
</evidence>
<sequence length="306" mass="35348">MLASFTRSAKRIPLKRWKNPPDVSVPEIGNTFRCLNERWQRYSSSSIDEVVTPHDDMHFASDENFEEYLRVGHSAVRIIAEAMLLAGRCEFGSVLDLPCGGGRVTRHLVKFLPESELFVADIDEKKEQFVIDRFDAKKFNFHNDYNGHPNRAFDLIFSGSLLTHFDQPMFDRALNYFIEALSPSGTAIVTLHGRNCASRASLQYEQAQRLRAEYLKRRRLRNALLRLKYRTTFDEKSAINKNFMCDGFGYFACPLWSRMYGQSYGGSYTAPSWTINRIEARTDCRILGYKEISFGNYQDVLIVQKI</sequence>
<organism evidence="2 3">
    <name type="scientific">Methylobacterium phyllostachyos</name>
    <dbReference type="NCBI Taxonomy" id="582672"/>
    <lineage>
        <taxon>Bacteria</taxon>
        <taxon>Pseudomonadati</taxon>
        <taxon>Pseudomonadota</taxon>
        <taxon>Alphaproteobacteria</taxon>
        <taxon>Hyphomicrobiales</taxon>
        <taxon>Methylobacteriaceae</taxon>
        <taxon>Methylobacterium</taxon>
    </lineage>
</organism>
<gene>
    <name evidence="2" type="ORF">SAMN05216360_101176</name>
</gene>
<dbReference type="GO" id="GO:0008168">
    <property type="term" value="F:methyltransferase activity"/>
    <property type="evidence" value="ECO:0007669"/>
    <property type="project" value="UniProtKB-KW"/>
</dbReference>
<reference evidence="3" key="1">
    <citation type="submission" date="2016-10" db="EMBL/GenBank/DDBJ databases">
        <authorList>
            <person name="Varghese N."/>
            <person name="Submissions S."/>
        </authorList>
    </citation>
    <scope>NUCLEOTIDE SEQUENCE [LARGE SCALE GENOMIC DNA]</scope>
    <source>
        <strain evidence="3">BL47</strain>
    </source>
</reference>
<dbReference type="CDD" id="cd02440">
    <property type="entry name" value="AdoMet_MTases"/>
    <property type="match status" value="1"/>
</dbReference>
<keyword evidence="2" id="KW-0808">Transferase</keyword>
<proteinExistence type="predicted"/>
<protein>
    <submittedName>
        <fullName evidence="2">Methyltransferase domain-containing protein</fullName>
    </submittedName>
</protein>
<dbReference type="Proteomes" id="UP000198704">
    <property type="component" value="Unassembled WGS sequence"/>
</dbReference>
<dbReference type="AlphaFoldDB" id="A0A1G9RAP0"/>
<dbReference type="InterPro" id="IPR041698">
    <property type="entry name" value="Methyltransf_25"/>
</dbReference>